<reference evidence="3" key="1">
    <citation type="submission" date="2016-03" db="EMBL/GenBank/DDBJ databases">
        <title>Draft genome sequence of Rosellinia necatrix.</title>
        <authorList>
            <person name="Kanematsu S."/>
        </authorList>
    </citation>
    <scope>NUCLEOTIDE SEQUENCE [LARGE SCALE GENOMIC DNA]</scope>
    <source>
        <strain evidence="3">W97</strain>
    </source>
</reference>
<keyword evidence="2" id="KW-0732">Signal</keyword>
<evidence type="ECO:0000256" key="1">
    <source>
        <dbReference type="SAM" id="MobiDB-lite"/>
    </source>
</evidence>
<accession>A0A1W2TWF2</accession>
<evidence type="ECO:0000313" key="4">
    <source>
        <dbReference type="Proteomes" id="UP000054516"/>
    </source>
</evidence>
<organism evidence="3">
    <name type="scientific">Rosellinia necatrix</name>
    <name type="common">White root-rot fungus</name>
    <dbReference type="NCBI Taxonomy" id="77044"/>
    <lineage>
        <taxon>Eukaryota</taxon>
        <taxon>Fungi</taxon>
        <taxon>Dikarya</taxon>
        <taxon>Ascomycota</taxon>
        <taxon>Pezizomycotina</taxon>
        <taxon>Sordariomycetes</taxon>
        <taxon>Xylariomycetidae</taxon>
        <taxon>Xylariales</taxon>
        <taxon>Xylariaceae</taxon>
        <taxon>Rosellinia</taxon>
    </lineage>
</organism>
<sequence length="215" mass="20951">MYSAKVLLPVAALAGASLAQDFTNPACAPSLNSLKENSPPLPTELSKYLDDVTPTGSGPVPTTTLRSTLEDPQAYVDVLCAAASVLPSAELDTFHSWGADLLSYASVHISEYNAFVTDCLSAGEAAASLTSYLDSIVTATGGLCEPAATATATATAAPTGGAASSNGTAPNGTGGAAPYPTTGPSVPVTAGAPHATGLLAGAAAMGGLLGAAALL</sequence>
<gene>
    <name evidence="3" type="ORF">SAMD00023353_3100240</name>
</gene>
<dbReference type="Proteomes" id="UP000054516">
    <property type="component" value="Unassembled WGS sequence"/>
</dbReference>
<keyword evidence="4" id="KW-1185">Reference proteome</keyword>
<evidence type="ECO:0008006" key="5">
    <source>
        <dbReference type="Google" id="ProtNLM"/>
    </source>
</evidence>
<evidence type="ECO:0000313" key="3">
    <source>
        <dbReference type="EMBL" id="GAP93008.1"/>
    </source>
</evidence>
<dbReference type="OrthoDB" id="4775874at2759"/>
<feature type="chain" id="PRO_5010715381" description="Infection structure specific protein" evidence="2">
    <location>
        <begin position="20"/>
        <end position="215"/>
    </location>
</feature>
<dbReference type="EMBL" id="DF977476">
    <property type="protein sequence ID" value="GAP93008.1"/>
    <property type="molecule type" value="Genomic_DNA"/>
</dbReference>
<proteinExistence type="predicted"/>
<name>A0A1W2TWF2_ROSNE</name>
<dbReference type="AlphaFoldDB" id="A0A1W2TWF2"/>
<dbReference type="STRING" id="77044.A0A1W2TWF2"/>
<feature type="region of interest" description="Disordered" evidence="1">
    <location>
        <begin position="156"/>
        <end position="188"/>
    </location>
</feature>
<evidence type="ECO:0000256" key="2">
    <source>
        <dbReference type="SAM" id="SignalP"/>
    </source>
</evidence>
<protein>
    <recommendedName>
        <fullName evidence="5">Infection structure specific protein</fullName>
    </recommendedName>
</protein>
<feature type="signal peptide" evidence="2">
    <location>
        <begin position="1"/>
        <end position="19"/>
    </location>
</feature>